<comment type="caution">
    <text evidence="3">The sequence shown here is derived from an EMBL/GenBank/DDBJ whole genome shotgun (WGS) entry which is preliminary data.</text>
</comment>
<feature type="chain" id="PRO_5041652691" evidence="2">
    <location>
        <begin position="19"/>
        <end position="208"/>
    </location>
</feature>
<name>A0AA94JCR8_9GAMM</name>
<evidence type="ECO:0000256" key="2">
    <source>
        <dbReference type="SAM" id="SignalP"/>
    </source>
</evidence>
<evidence type="ECO:0000313" key="3">
    <source>
        <dbReference type="EMBL" id="RUO42425.1"/>
    </source>
</evidence>
<feature type="signal peptide" evidence="2">
    <location>
        <begin position="1"/>
        <end position="18"/>
    </location>
</feature>
<reference evidence="4" key="1">
    <citation type="journal article" date="2018" name="Front. Microbiol.">
        <title>Genome-Based Analysis Reveals the Taxonomy and Diversity of the Family Idiomarinaceae.</title>
        <authorList>
            <person name="Liu Y."/>
            <person name="Lai Q."/>
            <person name="Shao Z."/>
        </authorList>
    </citation>
    <scope>NUCLEOTIDE SEQUENCE [LARGE SCALE GENOMIC DNA]</scope>
    <source>
        <strain evidence="4">SN-14</strain>
    </source>
</reference>
<keyword evidence="2" id="KW-0732">Signal</keyword>
<accession>A0AA94JCR8</accession>
<keyword evidence="1" id="KW-0812">Transmembrane</keyword>
<protein>
    <submittedName>
        <fullName evidence="3">Uncharacterized protein</fullName>
    </submittedName>
</protein>
<proteinExistence type="predicted"/>
<evidence type="ECO:0000313" key="4">
    <source>
        <dbReference type="Proteomes" id="UP000286680"/>
    </source>
</evidence>
<sequence>MRALVIALLFALAFNAYSQEHPTKTGEVNREEAKLIQSKSEGEGDSVEALNGKIALLQLKYNKLLDKLESGLIEKQQQQSTEPPALNYSVLAEELRTLKHQLNELRYVSNLVKVNENHNDWIGILLVAASLVFTGLSFILGILALWGYRNIKSGAVESAIKQSNSVIASRIEKGEFNDIISRAVERTIYRDVLSANDFPENPDDDNES</sequence>
<dbReference type="EMBL" id="PIPS01000003">
    <property type="protein sequence ID" value="RUO42425.1"/>
    <property type="molecule type" value="Genomic_DNA"/>
</dbReference>
<dbReference type="AlphaFoldDB" id="A0AA94JCR8"/>
<keyword evidence="1" id="KW-0472">Membrane</keyword>
<keyword evidence="4" id="KW-1185">Reference proteome</keyword>
<feature type="transmembrane region" description="Helical" evidence="1">
    <location>
        <begin position="121"/>
        <end position="146"/>
    </location>
</feature>
<dbReference type="RefSeq" id="WP_126820152.1">
    <property type="nucleotide sequence ID" value="NZ_PIPS01000003.1"/>
</dbReference>
<organism evidence="3 4">
    <name type="scientific">Idiomarina aquatica</name>
    <dbReference type="NCBI Taxonomy" id="1327752"/>
    <lineage>
        <taxon>Bacteria</taxon>
        <taxon>Pseudomonadati</taxon>
        <taxon>Pseudomonadota</taxon>
        <taxon>Gammaproteobacteria</taxon>
        <taxon>Alteromonadales</taxon>
        <taxon>Idiomarinaceae</taxon>
        <taxon>Idiomarina</taxon>
    </lineage>
</organism>
<evidence type="ECO:0000256" key="1">
    <source>
        <dbReference type="SAM" id="Phobius"/>
    </source>
</evidence>
<dbReference type="Proteomes" id="UP000286680">
    <property type="component" value="Unassembled WGS sequence"/>
</dbReference>
<gene>
    <name evidence="3" type="ORF">CWE23_09995</name>
</gene>
<keyword evidence="1" id="KW-1133">Transmembrane helix</keyword>